<evidence type="ECO:0000313" key="2">
    <source>
        <dbReference type="EMBL" id="GMM14911.1"/>
    </source>
</evidence>
<name>A0ABD0C1D4_LACAM</name>
<dbReference type="Proteomes" id="UP001332503">
    <property type="component" value="Unassembled WGS sequence"/>
</dbReference>
<dbReference type="AlphaFoldDB" id="A0ABD0C1D4"/>
<reference evidence="1" key="1">
    <citation type="submission" date="2023-06" db="EMBL/GenBank/DDBJ databases">
        <authorList>
            <person name="Tohno M."/>
            <person name="Tanizawa Y."/>
        </authorList>
    </citation>
    <scope>NUCLEOTIDE SEQUENCE</scope>
    <source>
        <strain evidence="2">BF125</strain>
        <strain evidence="1">BF186</strain>
    </source>
</reference>
<reference evidence="3 4" key="2">
    <citation type="journal article" date="2024" name="Int. J. Syst. Evol. Microbiol.">
        <title>Proposal of Lactobacillus amylovorus subsp. animalis subsp. nov. and an emended description of Lactobacillus amylovorus.</title>
        <authorList>
            <person name="Yamane K."/>
            <person name="Tanizawa Y."/>
            <person name="Kobayashi H."/>
            <person name="Kamizono T."/>
            <person name="Kojima Y."/>
            <person name="Takagi H."/>
            <person name="Tohno M."/>
        </authorList>
    </citation>
    <scope>NUCLEOTIDE SEQUENCE [LARGE SCALE GENOMIC DNA]</scope>
    <source>
        <strain evidence="2 3">BF125</strain>
        <strain evidence="1 4">BF186</strain>
    </source>
</reference>
<protein>
    <submittedName>
        <fullName evidence="1">Uncharacterized protein</fullName>
    </submittedName>
</protein>
<organism evidence="1 4">
    <name type="scientific">Lactobacillus amylovorus subsp. animalium</name>
    <dbReference type="NCBI Taxonomy" id="3378536"/>
    <lineage>
        <taxon>Bacteria</taxon>
        <taxon>Bacillati</taxon>
        <taxon>Bacillota</taxon>
        <taxon>Bacilli</taxon>
        <taxon>Lactobacillales</taxon>
        <taxon>Lactobacillaceae</taxon>
        <taxon>Lactobacillus</taxon>
    </lineage>
</organism>
<evidence type="ECO:0000313" key="4">
    <source>
        <dbReference type="Proteomes" id="UP001346800"/>
    </source>
</evidence>
<dbReference type="RefSeq" id="WP_338186833.1">
    <property type="nucleotide sequence ID" value="NZ_BTFQ01000003.1"/>
</dbReference>
<evidence type="ECO:0000313" key="1">
    <source>
        <dbReference type="EMBL" id="GMM12930.1"/>
    </source>
</evidence>
<gene>
    <name evidence="2" type="ORF">LABF125_00440</name>
    <name evidence="1" type="ORF">LABF186_00440</name>
</gene>
<evidence type="ECO:0000313" key="3">
    <source>
        <dbReference type="Proteomes" id="UP001332503"/>
    </source>
</evidence>
<dbReference type="Proteomes" id="UP001346800">
    <property type="component" value="Unassembled WGS sequence"/>
</dbReference>
<proteinExistence type="predicted"/>
<accession>A0ABD0C1D4</accession>
<dbReference type="EMBL" id="BTFQ01000003">
    <property type="protein sequence ID" value="GMM12930.1"/>
    <property type="molecule type" value="Genomic_DNA"/>
</dbReference>
<sequence length="103" mass="12019">MQKQDIIYEDFMEDRAIKMFKDDELNYSVYVQVFTTDNLPFSPITGDKKHIFFDYDQAATDGVAISDVCGNKFNQVTQKYEVTDHTYVVGKVVKVFLKIKHSY</sequence>
<keyword evidence="3" id="KW-1185">Reference proteome</keyword>
<dbReference type="EMBL" id="BTFR01000002">
    <property type="protein sequence ID" value="GMM14911.1"/>
    <property type="molecule type" value="Genomic_DNA"/>
</dbReference>
<comment type="caution">
    <text evidence="1">The sequence shown here is derived from an EMBL/GenBank/DDBJ whole genome shotgun (WGS) entry which is preliminary data.</text>
</comment>